<organism evidence="2 3">
    <name type="scientific">Cryptosporangium minutisporangium</name>
    <dbReference type="NCBI Taxonomy" id="113569"/>
    <lineage>
        <taxon>Bacteria</taxon>
        <taxon>Bacillati</taxon>
        <taxon>Actinomycetota</taxon>
        <taxon>Actinomycetes</taxon>
        <taxon>Cryptosporangiales</taxon>
        <taxon>Cryptosporangiaceae</taxon>
        <taxon>Cryptosporangium</taxon>
    </lineage>
</organism>
<accession>A0ABP6T9S5</accession>
<dbReference type="Proteomes" id="UP001501676">
    <property type="component" value="Unassembled WGS sequence"/>
</dbReference>
<evidence type="ECO:0000313" key="3">
    <source>
        <dbReference type="Proteomes" id="UP001501676"/>
    </source>
</evidence>
<name>A0ABP6T9S5_9ACTN</name>
<gene>
    <name evidence="2" type="ORF">GCM10020369_67050</name>
</gene>
<sequence length="156" mass="15944">MVGAGCFGAGYFTGKESGESAAADTKPRGVAPSTTTLGSPSAASEQPDGVAGVWKGTYTCSQGATGLTLTIEGEDEALAATFEFYPTSENPSVKKGSYKMGGNVTNGRMVLIGTTWIDQPDGYQMVNISSTSITATTITGTIDTAPGCTSFRVTRS</sequence>
<feature type="region of interest" description="Disordered" evidence="1">
    <location>
        <begin position="17"/>
        <end position="48"/>
    </location>
</feature>
<dbReference type="EMBL" id="BAAAYN010000047">
    <property type="protein sequence ID" value="GAA3395119.1"/>
    <property type="molecule type" value="Genomic_DNA"/>
</dbReference>
<keyword evidence="3" id="KW-1185">Reference proteome</keyword>
<evidence type="ECO:0000256" key="1">
    <source>
        <dbReference type="SAM" id="MobiDB-lite"/>
    </source>
</evidence>
<feature type="compositionally biased region" description="Polar residues" evidence="1">
    <location>
        <begin position="32"/>
        <end position="44"/>
    </location>
</feature>
<proteinExistence type="predicted"/>
<evidence type="ECO:0000313" key="2">
    <source>
        <dbReference type="EMBL" id="GAA3395119.1"/>
    </source>
</evidence>
<protein>
    <recommendedName>
        <fullName evidence="4">Lipoprotein</fullName>
    </recommendedName>
</protein>
<evidence type="ECO:0008006" key="4">
    <source>
        <dbReference type="Google" id="ProtNLM"/>
    </source>
</evidence>
<reference evidence="3" key="1">
    <citation type="journal article" date="2019" name="Int. J. Syst. Evol. Microbiol.">
        <title>The Global Catalogue of Microorganisms (GCM) 10K type strain sequencing project: providing services to taxonomists for standard genome sequencing and annotation.</title>
        <authorList>
            <consortium name="The Broad Institute Genomics Platform"/>
            <consortium name="The Broad Institute Genome Sequencing Center for Infectious Disease"/>
            <person name="Wu L."/>
            <person name="Ma J."/>
        </authorList>
    </citation>
    <scope>NUCLEOTIDE SEQUENCE [LARGE SCALE GENOMIC DNA]</scope>
    <source>
        <strain evidence="3">JCM 9458</strain>
    </source>
</reference>
<comment type="caution">
    <text evidence="2">The sequence shown here is derived from an EMBL/GenBank/DDBJ whole genome shotgun (WGS) entry which is preliminary data.</text>
</comment>